<dbReference type="EMBL" id="JABBMT010000030">
    <property type="protein sequence ID" value="NMM42159.1"/>
    <property type="molecule type" value="Genomic_DNA"/>
</dbReference>
<organism evidence="1 2">
    <name type="scientific">Pseudoalteromonas arctica</name>
    <dbReference type="NCBI Taxonomy" id="394751"/>
    <lineage>
        <taxon>Bacteria</taxon>
        <taxon>Pseudomonadati</taxon>
        <taxon>Pseudomonadota</taxon>
        <taxon>Gammaproteobacteria</taxon>
        <taxon>Alteromonadales</taxon>
        <taxon>Pseudoalteromonadaceae</taxon>
        <taxon>Pseudoalteromonas</taxon>
    </lineage>
</organism>
<comment type="caution">
    <text evidence="1">The sequence shown here is derived from an EMBL/GenBank/DDBJ whole genome shotgun (WGS) entry which is preliminary data.</text>
</comment>
<sequence>MSTVKIDFELDVDADGFPPIAVESLNGILLDSGLIQIDNVPFFIEEIAVGDVVKCFKAPQRKNYQFEEVVYEGTHKSVAILFVNNSEKEEIYQFLKSKGCYCEYGEFGEFNMLAVDINDEVIYEDIEKYLAKLESEGAISYAELCVG</sequence>
<evidence type="ECO:0000313" key="2">
    <source>
        <dbReference type="Proteomes" id="UP000570493"/>
    </source>
</evidence>
<accession>A0A7Y0HEG6</accession>
<name>A0A7Y0HEG6_9GAMM</name>
<evidence type="ECO:0000313" key="1">
    <source>
        <dbReference type="EMBL" id="NMM42159.1"/>
    </source>
</evidence>
<gene>
    <name evidence="1" type="ORF">HHO47_15365</name>
</gene>
<dbReference type="Pfam" id="PF14085">
    <property type="entry name" value="DUF4265"/>
    <property type="match status" value="1"/>
</dbReference>
<dbReference type="RefSeq" id="WP_169021092.1">
    <property type="nucleotide sequence ID" value="NZ_JABBMT010000030.1"/>
</dbReference>
<keyword evidence="2" id="KW-1185">Reference proteome</keyword>
<reference evidence="1" key="1">
    <citation type="submission" date="2020-04" db="EMBL/GenBank/DDBJ databases">
        <title>Genome Sequencing for Pseudoaltermonas arctica.</title>
        <authorList>
            <person name="Elkins N.S."/>
        </authorList>
    </citation>
    <scope>NUCLEOTIDE SEQUENCE [LARGE SCALE GENOMIC DNA]</scope>
    <source>
        <strain evidence="1">NEC-BIFX-2020_0012</strain>
    </source>
</reference>
<protein>
    <submittedName>
        <fullName evidence="1">DUF4265 domain-containing protein</fullName>
    </submittedName>
</protein>
<proteinExistence type="predicted"/>
<dbReference type="Proteomes" id="UP000570493">
    <property type="component" value="Unassembled WGS sequence"/>
</dbReference>
<dbReference type="AlphaFoldDB" id="A0A7Y0HEG6"/>
<dbReference type="InterPro" id="IPR025361">
    <property type="entry name" value="DUF4265"/>
</dbReference>